<comment type="caution">
    <text evidence="1">The sequence shown here is derived from an EMBL/GenBank/DDBJ whole genome shotgun (WGS) entry which is preliminary data.</text>
</comment>
<proteinExistence type="predicted"/>
<dbReference type="Proteomes" id="UP000256941">
    <property type="component" value="Unassembled WGS sequence"/>
</dbReference>
<gene>
    <name evidence="1" type="ORF">BDD41_2674</name>
</gene>
<evidence type="ECO:0000313" key="2">
    <source>
        <dbReference type="Proteomes" id="UP000256941"/>
    </source>
</evidence>
<dbReference type="InterPro" id="IPR010064">
    <property type="entry name" value="HK97-gp10_tail"/>
</dbReference>
<accession>A0A3D9XHI7</accession>
<protein>
    <submittedName>
        <fullName evidence="1">HK97 gp10 family phage protein</fullName>
    </submittedName>
</protein>
<dbReference type="AlphaFoldDB" id="A0A3D9XHI7"/>
<reference evidence="1 2" key="1">
    <citation type="submission" date="2018-08" db="EMBL/GenBank/DDBJ databases">
        <title>Genomic Encyclopedia of Archaeal and Bacterial Type Strains, Phase II (KMG-II): from individual species to whole genera.</title>
        <authorList>
            <person name="Goeker M."/>
        </authorList>
    </citation>
    <scope>NUCLEOTIDE SEQUENCE [LARGE SCALE GENOMIC DNA]</scope>
    <source>
        <strain evidence="1 2">DSM 17099</strain>
    </source>
</reference>
<evidence type="ECO:0000313" key="1">
    <source>
        <dbReference type="EMBL" id="REF69955.1"/>
    </source>
</evidence>
<dbReference type="NCBIfam" id="TIGR01725">
    <property type="entry name" value="phge_HK97_gp10"/>
    <property type="match status" value="1"/>
</dbReference>
<dbReference type="RefSeq" id="WP_244295181.1">
    <property type="nucleotide sequence ID" value="NZ_CP038197.1"/>
</dbReference>
<dbReference type="EMBL" id="QTUJ01000002">
    <property type="protein sequence ID" value="REF69955.1"/>
    <property type="molecule type" value="Genomic_DNA"/>
</dbReference>
<sequence length="159" mass="17349">MARGATIMGLAKLQRKLDRLPKVAKDQIQTKMAEAADEIVAMMKSLVPVLKEPDARRRAGALRDSIGWTWGKAPKGSMVVATLKGAGVGGDLTITVFAGSRDKSRGPDDAYYVAWVEFGTKKMDAQPFFYVSWRANRKPAAREVRKAVRDAARQVASGL</sequence>
<name>A0A3D9XHI7_PARVE</name>
<dbReference type="Pfam" id="PF04883">
    <property type="entry name" value="HK97-gp10_like"/>
    <property type="match status" value="1"/>
</dbReference>
<organism evidence="1 2">
    <name type="scientific">Paracoccus versutus</name>
    <name type="common">Thiobacillus versutus</name>
    <dbReference type="NCBI Taxonomy" id="34007"/>
    <lineage>
        <taxon>Bacteria</taxon>
        <taxon>Pseudomonadati</taxon>
        <taxon>Pseudomonadota</taxon>
        <taxon>Alphaproteobacteria</taxon>
        <taxon>Rhodobacterales</taxon>
        <taxon>Paracoccaceae</taxon>
        <taxon>Paracoccus</taxon>
    </lineage>
</organism>